<reference evidence="1 2" key="1">
    <citation type="submission" date="2024-06" db="EMBL/GenBank/DDBJ databases">
        <title>Complete genome of Phlyctema vagabunda strain 19-DSS-EL-015.</title>
        <authorList>
            <person name="Fiorenzani C."/>
        </authorList>
    </citation>
    <scope>NUCLEOTIDE SEQUENCE [LARGE SCALE GENOMIC DNA]</scope>
    <source>
        <strain evidence="1 2">19-DSS-EL-015</strain>
    </source>
</reference>
<proteinExistence type="predicted"/>
<sequence length="205" mass="22443">MKDAEQQAEEEAFRLQEESAQQLKVDSRVSLPFVARLPLAAAVSFASGVALGLPQGSKVAGLRYRAENAHRLPESQIGWYLYHKSKNYNMALGGIKEGLRMGAKVSFWTVGFFSIEEMLDRYRDTKDFLNTVVASLSTAGGFSLWNRFPITTAARTAKSGLVIGLAYGFVQDIAGVARGRRPAYVDLVFGGRQATDKADTEEAVI</sequence>
<dbReference type="PANTHER" id="PTHR37852:SF1">
    <property type="entry name" value="HIG1 DOMAIN-CONTAINING PROTEIN"/>
    <property type="match status" value="1"/>
</dbReference>
<dbReference type="EMBL" id="JBFCZG010000002">
    <property type="protein sequence ID" value="KAL3425386.1"/>
    <property type="molecule type" value="Genomic_DNA"/>
</dbReference>
<comment type="caution">
    <text evidence="1">The sequence shown here is derived from an EMBL/GenBank/DDBJ whole genome shotgun (WGS) entry which is preliminary data.</text>
</comment>
<dbReference type="PANTHER" id="PTHR37852">
    <property type="entry name" value="YALI0B21208P"/>
    <property type="match status" value="1"/>
</dbReference>
<accession>A0ABR4PPV9</accession>
<evidence type="ECO:0000313" key="2">
    <source>
        <dbReference type="Proteomes" id="UP001629113"/>
    </source>
</evidence>
<keyword evidence="2" id="KW-1185">Reference proteome</keyword>
<organism evidence="1 2">
    <name type="scientific">Phlyctema vagabunda</name>
    <dbReference type="NCBI Taxonomy" id="108571"/>
    <lineage>
        <taxon>Eukaryota</taxon>
        <taxon>Fungi</taxon>
        <taxon>Dikarya</taxon>
        <taxon>Ascomycota</taxon>
        <taxon>Pezizomycotina</taxon>
        <taxon>Leotiomycetes</taxon>
        <taxon>Helotiales</taxon>
        <taxon>Dermateaceae</taxon>
        <taxon>Phlyctema</taxon>
    </lineage>
</organism>
<evidence type="ECO:0000313" key="1">
    <source>
        <dbReference type="EMBL" id="KAL3425386.1"/>
    </source>
</evidence>
<gene>
    <name evidence="1" type="ORF">PVAG01_02177</name>
</gene>
<protein>
    <submittedName>
        <fullName evidence="1">Uncharacterized protein</fullName>
    </submittedName>
</protein>
<name>A0ABR4PPV9_9HELO</name>
<dbReference type="Proteomes" id="UP001629113">
    <property type="component" value="Unassembled WGS sequence"/>
</dbReference>